<evidence type="ECO:0000259" key="14">
    <source>
        <dbReference type="Pfam" id="PF02434"/>
    </source>
</evidence>
<reference evidence="16" key="1">
    <citation type="journal article" date="2014" name="Nat. Commun.">
        <title>Genomic adaptations of the halophilic Dead Sea filamentous fungus Eurotium rubrum.</title>
        <authorList>
            <person name="Kis-Papo T."/>
            <person name="Weig A.R."/>
            <person name="Riley R."/>
            <person name="Persoh D."/>
            <person name="Salamov A."/>
            <person name="Sun H."/>
            <person name="Lipzen A."/>
            <person name="Wasser S.P."/>
            <person name="Rambold G."/>
            <person name="Grigoriev I.V."/>
            <person name="Nevo E."/>
        </authorList>
    </citation>
    <scope>NUCLEOTIDE SEQUENCE [LARGE SCALE GENOMIC DNA]</scope>
    <source>
        <strain evidence="16">CBS 135680</strain>
    </source>
</reference>
<evidence type="ECO:0000256" key="9">
    <source>
        <dbReference type="ARBA" id="ARBA00022968"/>
    </source>
</evidence>
<keyword evidence="16" id="KW-1185">Reference proteome</keyword>
<accession>A0A017S1J5</accession>
<dbReference type="InterPro" id="IPR003378">
    <property type="entry name" value="Fringe-like_glycosylTrfase"/>
</dbReference>
<gene>
    <name evidence="15" type="ORF">EURHEDRAFT_416999</name>
</gene>
<evidence type="ECO:0000256" key="11">
    <source>
        <dbReference type="ARBA" id="ARBA00023136"/>
    </source>
</evidence>
<dbReference type="Pfam" id="PF00024">
    <property type="entry name" value="PAN_1"/>
    <property type="match status" value="1"/>
</dbReference>
<dbReference type="STRING" id="1388766.A0A017S1J5"/>
<keyword evidence="8" id="KW-0547">Nucleotide-binding</keyword>
<evidence type="ECO:0000256" key="12">
    <source>
        <dbReference type="SAM" id="Phobius"/>
    </source>
</evidence>
<feature type="domain" description="Fringe-like glycosyltransferase" evidence="14">
    <location>
        <begin position="171"/>
        <end position="281"/>
    </location>
</feature>
<comment type="similarity">
    <text evidence="3">Belongs to the glycosyltransferase 31 family. Beta3-Gal-T subfamily.</text>
</comment>
<evidence type="ECO:0000256" key="8">
    <source>
        <dbReference type="ARBA" id="ARBA00022741"/>
    </source>
</evidence>
<dbReference type="GO" id="GO:0016020">
    <property type="term" value="C:membrane"/>
    <property type="evidence" value="ECO:0007669"/>
    <property type="project" value="UniProtKB-SubCell"/>
</dbReference>
<dbReference type="EC" id="2.4.1.122" evidence="4"/>
<evidence type="ECO:0000259" key="13">
    <source>
        <dbReference type="Pfam" id="PF00024"/>
    </source>
</evidence>
<evidence type="ECO:0000256" key="7">
    <source>
        <dbReference type="ARBA" id="ARBA00022692"/>
    </source>
</evidence>
<dbReference type="EMBL" id="KK088452">
    <property type="protein sequence ID" value="EYE90822.1"/>
    <property type="molecule type" value="Genomic_DNA"/>
</dbReference>
<dbReference type="Gene3D" id="3.90.550.50">
    <property type="match status" value="1"/>
</dbReference>
<feature type="domain" description="Apple" evidence="13">
    <location>
        <begin position="415"/>
        <end position="456"/>
    </location>
</feature>
<evidence type="ECO:0000256" key="3">
    <source>
        <dbReference type="ARBA" id="ARBA00006462"/>
    </source>
</evidence>
<dbReference type="GeneID" id="63698224"/>
<feature type="transmembrane region" description="Helical" evidence="12">
    <location>
        <begin position="27"/>
        <end position="46"/>
    </location>
</feature>
<dbReference type="Gene3D" id="3.50.4.10">
    <property type="entry name" value="Hepatocyte Growth Factor"/>
    <property type="match status" value="1"/>
</dbReference>
<keyword evidence="6" id="KW-0808">Transferase</keyword>
<keyword evidence="7 12" id="KW-0812">Transmembrane</keyword>
<dbReference type="PANTHER" id="PTHR23033">
    <property type="entry name" value="BETA1,3-GALACTOSYLTRANSFERASE"/>
    <property type="match status" value="1"/>
</dbReference>
<dbReference type="OrthoDB" id="414175at2759"/>
<sequence length="502" mass="57256">MASGLVQIYLSIPGRNTMHFTRLLSRWIVTFSFLVLLFIIMIVALCQQKSREWILDHESELPPRIPFMLDSADRQYLGHMDRNPSLIEEIPCAENVPCCNIPTSRIPEFQVVFKMGASEPIDRVYSNLNHTSKCIPNVLVVSDKEQKIGRFHAHDVIDNLPSWYRKHNKEFKDYDNLNKPDTDASSISYANGHRLDKFKFLPMIEYAYEKNPNAKWFIFLEADTFISWNNVFQLLDQYNHSLPLYFGSPAPGRILPDGKKTWFAHGGTGYVLSSAAMELLVSRTDSLNGQYLPRLSEQFETLIKEDCCGDSVLGYALAWKGIPLTGLTPMFNPHSLHMLSFSTESWCIPIISIHKAQGQDISGLSDFAAAKNKSFPKNSSLLYGDLFEYLQLSHIDVLDNWDNTALVPLLEVESNLAHESFAACAETCYNHTDCFQFTYKSSWRSKQCLLTSDIKRGQRKVPELNRRGRNTYVSGWDIGKIQKFADANRCVDAEWALPGINH</sequence>
<dbReference type="InterPro" id="IPR026050">
    <property type="entry name" value="C1GALT1/C1GALT1_chp1"/>
</dbReference>
<dbReference type="Proteomes" id="UP000019804">
    <property type="component" value="Unassembled WGS sequence"/>
</dbReference>
<evidence type="ECO:0000256" key="4">
    <source>
        <dbReference type="ARBA" id="ARBA00012557"/>
    </source>
</evidence>
<keyword evidence="5" id="KW-0328">Glycosyltransferase</keyword>
<dbReference type="AlphaFoldDB" id="A0A017S1J5"/>
<comment type="subcellular location">
    <subcellularLocation>
        <location evidence="1">Membrane</location>
        <topology evidence="1">Single-pass type II membrane protein</topology>
    </subcellularLocation>
</comment>
<protein>
    <recommendedName>
        <fullName evidence="4">N-acetylgalactosaminide beta-1,3-galactosyltransferase</fullName>
        <ecNumber evidence="4">2.4.1.122</ecNumber>
    </recommendedName>
</protein>
<dbReference type="PANTHER" id="PTHR23033:SF43">
    <property type="entry name" value="APPLE DOMAIN-CONTAINING PROTEIN"/>
    <property type="match status" value="1"/>
</dbReference>
<dbReference type="Pfam" id="PF02434">
    <property type="entry name" value="Fringe"/>
    <property type="match status" value="1"/>
</dbReference>
<evidence type="ECO:0000256" key="6">
    <source>
        <dbReference type="ARBA" id="ARBA00022679"/>
    </source>
</evidence>
<dbReference type="GO" id="GO:0000166">
    <property type="term" value="F:nucleotide binding"/>
    <property type="evidence" value="ECO:0007669"/>
    <property type="project" value="UniProtKB-KW"/>
</dbReference>
<dbReference type="RefSeq" id="XP_040634512.1">
    <property type="nucleotide sequence ID" value="XM_040783100.1"/>
</dbReference>
<organism evidence="15 16">
    <name type="scientific">Aspergillus ruber (strain CBS 135680)</name>
    <dbReference type="NCBI Taxonomy" id="1388766"/>
    <lineage>
        <taxon>Eukaryota</taxon>
        <taxon>Fungi</taxon>
        <taxon>Dikarya</taxon>
        <taxon>Ascomycota</taxon>
        <taxon>Pezizomycotina</taxon>
        <taxon>Eurotiomycetes</taxon>
        <taxon>Eurotiomycetidae</taxon>
        <taxon>Eurotiales</taxon>
        <taxon>Aspergillaceae</taxon>
        <taxon>Aspergillus</taxon>
        <taxon>Aspergillus subgen. Aspergillus</taxon>
    </lineage>
</organism>
<dbReference type="HOGENOM" id="CLU_022549_0_0_1"/>
<evidence type="ECO:0000256" key="1">
    <source>
        <dbReference type="ARBA" id="ARBA00004606"/>
    </source>
</evidence>
<evidence type="ECO:0000313" key="15">
    <source>
        <dbReference type="EMBL" id="EYE90822.1"/>
    </source>
</evidence>
<evidence type="ECO:0000256" key="10">
    <source>
        <dbReference type="ARBA" id="ARBA00022989"/>
    </source>
</evidence>
<evidence type="ECO:0000256" key="2">
    <source>
        <dbReference type="ARBA" id="ARBA00004922"/>
    </source>
</evidence>
<keyword evidence="9" id="KW-0735">Signal-anchor</keyword>
<keyword evidence="11 12" id="KW-0472">Membrane</keyword>
<dbReference type="InterPro" id="IPR003609">
    <property type="entry name" value="Pan_app"/>
</dbReference>
<proteinExistence type="inferred from homology"/>
<name>A0A017S1J5_ASPRC</name>
<evidence type="ECO:0000256" key="5">
    <source>
        <dbReference type="ARBA" id="ARBA00022676"/>
    </source>
</evidence>
<dbReference type="GO" id="GO:0016263">
    <property type="term" value="F:glycoprotein-N-acetylgalactosamine 3-beta-galactosyltransferase activity"/>
    <property type="evidence" value="ECO:0007669"/>
    <property type="project" value="UniProtKB-EC"/>
</dbReference>
<keyword evidence="10 12" id="KW-1133">Transmembrane helix</keyword>
<comment type="pathway">
    <text evidence="2">Protein modification; protein glycosylation.</text>
</comment>
<evidence type="ECO:0000313" key="16">
    <source>
        <dbReference type="Proteomes" id="UP000019804"/>
    </source>
</evidence>